<evidence type="ECO:0000313" key="3">
    <source>
        <dbReference type="EMBL" id="OCB72768.1"/>
    </source>
</evidence>
<dbReference type="EMBL" id="BJVF01000006">
    <property type="protein sequence ID" value="GEL11748.1"/>
    <property type="molecule type" value="Genomic_DNA"/>
</dbReference>
<dbReference type="STRING" id="551990.SAMN05192550_2878"/>
<keyword evidence="1" id="KW-0732">Signal</keyword>
<dbReference type="AlphaFoldDB" id="A0A1B9DSV0"/>
<name>A0A1B9DSV0_9FLAO</name>
<dbReference type="RefSeq" id="WP_066326123.1">
    <property type="nucleotide sequence ID" value="NZ_BJVF01000006.1"/>
</dbReference>
<gene>
    <name evidence="3" type="ORF">FBGL_05460</name>
    <name evidence="2" type="ORF">FGL01_24870</name>
    <name evidence="4" type="ORF">SAMN05192550_2878</name>
</gene>
<evidence type="ECO:0000313" key="6">
    <source>
        <dbReference type="Proteomes" id="UP000182367"/>
    </source>
</evidence>
<dbReference type="EMBL" id="LVEO01000012">
    <property type="protein sequence ID" value="OCB72768.1"/>
    <property type="molecule type" value="Genomic_DNA"/>
</dbReference>
<reference evidence="2 7" key="4">
    <citation type="submission" date="2019-07" db="EMBL/GenBank/DDBJ databases">
        <title>Whole genome shotgun sequence of Flavobacterium glycines NBRC 105008.</title>
        <authorList>
            <person name="Hosoyama A."/>
            <person name="Uohara A."/>
            <person name="Ohji S."/>
            <person name="Ichikawa N."/>
        </authorList>
    </citation>
    <scope>NUCLEOTIDE SEQUENCE [LARGE SCALE GENOMIC DNA]</scope>
    <source>
        <strain evidence="2 7">NBRC 105008</strain>
    </source>
</reference>
<dbReference type="Proteomes" id="UP000182367">
    <property type="component" value="Unassembled WGS sequence"/>
</dbReference>
<feature type="signal peptide" evidence="1">
    <location>
        <begin position="1"/>
        <end position="20"/>
    </location>
</feature>
<dbReference type="OrthoDB" id="662975at2"/>
<dbReference type="Proteomes" id="UP000321579">
    <property type="component" value="Unassembled WGS sequence"/>
</dbReference>
<proteinExistence type="predicted"/>
<reference evidence="5" key="1">
    <citation type="submission" date="2016-03" db="EMBL/GenBank/DDBJ databases">
        <title>Draft genome sequence of Paenibacillus glacialis DSM 22343.</title>
        <authorList>
            <person name="Shin S.-K."/>
            <person name="Yi H."/>
        </authorList>
    </citation>
    <scope>NUCLEOTIDE SEQUENCE [LARGE SCALE GENOMIC DNA]</scope>
    <source>
        <strain evidence="5">NBRC 105008</strain>
    </source>
</reference>
<evidence type="ECO:0000256" key="1">
    <source>
        <dbReference type="SAM" id="SignalP"/>
    </source>
</evidence>
<comment type="caution">
    <text evidence="3">The sequence shown here is derived from an EMBL/GenBank/DDBJ whole genome shotgun (WGS) entry which is preliminary data.</text>
</comment>
<reference evidence="4 6" key="3">
    <citation type="submission" date="2016-10" db="EMBL/GenBank/DDBJ databases">
        <authorList>
            <person name="Varghese N."/>
            <person name="Submissions S."/>
        </authorList>
    </citation>
    <scope>NUCLEOTIDE SEQUENCE [LARGE SCALE GENOMIC DNA]</scope>
    <source>
        <strain evidence="4 6">Gm-149</strain>
    </source>
</reference>
<dbReference type="EMBL" id="FNEO01000007">
    <property type="protein sequence ID" value="SDJ83826.1"/>
    <property type="molecule type" value="Genomic_DNA"/>
</dbReference>
<sequence>MNKILTVVIGLLLIALTSFTTEKTTSGFQETLQKTKMSFSMPKDFKETTIIPNNHMNYEYAIKHIEKNFEVRFAIRPLGDRMTAFYEKEKNKKTGEVNLSPNKSYQASFLAITMNVSGIMDKLPRTSTFPQKRLKLNLMPIGVQ</sequence>
<evidence type="ECO:0000313" key="7">
    <source>
        <dbReference type="Proteomes" id="UP000321579"/>
    </source>
</evidence>
<protein>
    <submittedName>
        <fullName evidence="3">Uncharacterized protein</fullName>
    </submittedName>
</protein>
<reference evidence="3" key="2">
    <citation type="submission" date="2016-03" db="EMBL/GenBank/DDBJ databases">
        <authorList>
            <person name="Ploux O."/>
        </authorList>
    </citation>
    <scope>NUCLEOTIDE SEQUENCE</scope>
    <source>
        <strain evidence="3">NBRC 105008</strain>
    </source>
</reference>
<accession>A0A1B9DSV0</accession>
<feature type="chain" id="PRO_5044556212" evidence="1">
    <location>
        <begin position="21"/>
        <end position="144"/>
    </location>
</feature>
<evidence type="ECO:0000313" key="5">
    <source>
        <dbReference type="Proteomes" id="UP000093226"/>
    </source>
</evidence>
<dbReference type="Proteomes" id="UP000093226">
    <property type="component" value="Unassembled WGS sequence"/>
</dbReference>
<organism evidence="3 5">
    <name type="scientific">Flavobacterium glycines</name>
    <dbReference type="NCBI Taxonomy" id="551990"/>
    <lineage>
        <taxon>Bacteria</taxon>
        <taxon>Pseudomonadati</taxon>
        <taxon>Bacteroidota</taxon>
        <taxon>Flavobacteriia</taxon>
        <taxon>Flavobacteriales</taxon>
        <taxon>Flavobacteriaceae</taxon>
        <taxon>Flavobacterium</taxon>
    </lineage>
</organism>
<keyword evidence="6" id="KW-1185">Reference proteome</keyword>
<evidence type="ECO:0000313" key="2">
    <source>
        <dbReference type="EMBL" id="GEL11748.1"/>
    </source>
</evidence>
<evidence type="ECO:0000313" key="4">
    <source>
        <dbReference type="EMBL" id="SDJ83826.1"/>
    </source>
</evidence>